<dbReference type="OrthoDB" id="332863at2759"/>
<evidence type="ECO:0000256" key="1">
    <source>
        <dbReference type="PIRSR" id="PIRSR038896-50"/>
    </source>
</evidence>
<dbReference type="AlphaFoldDB" id="A0A8H3ITT9"/>
<dbReference type="GO" id="GO:0005737">
    <property type="term" value="C:cytoplasm"/>
    <property type="evidence" value="ECO:0007669"/>
    <property type="project" value="TreeGrafter"/>
</dbReference>
<dbReference type="GO" id="GO:0070290">
    <property type="term" value="F:N-acylphosphatidylethanolamine-specific phospholipase D activity"/>
    <property type="evidence" value="ECO:0007669"/>
    <property type="project" value="InterPro"/>
</dbReference>
<dbReference type="InterPro" id="IPR024884">
    <property type="entry name" value="NAPE-PLD"/>
</dbReference>
<dbReference type="FunFam" id="3.60.15.10:FF:000048">
    <property type="entry name" value="Zn-dependent hydrolase/oxidoreductase family protein, putative"/>
    <property type="match status" value="1"/>
</dbReference>
<sequence>MSEPATSTSLQLATVTLNSTFASAPTDAKDKTHHLKNGRFAPPWPSWTSPPPARMAKFLLSYKSPETYPGIVPVQMPSFLPDRDITATSLRATWLGHACYLVEFPGGLRVLADPVFSERCSPFSFIGPKRYTPVPCQINDIPIIDAVIISHVHYDHLDYPTIMQIYKTQPHVQFVVPLKTKSWFVNCKINPDQVTEMDWWEEATLVLSKDRKSGVEVTKETTDDKRDAITARFACLPSQHMGNRGTFDRGKALWASWSIDSGGKRLYFAGDTGYRGVLDVPEGKDDYSAEFADLPTCPAFKEIGEHYGPFDLGLIPIGAYSPRNIMSPMHSNTMDAVHIFKDTKCKKALAMHWGTWILTDEPVLEPPKQLKDSLRRLGLPEEGVFDVCEPGESREFA</sequence>
<dbReference type="PIRSF" id="PIRSF038896">
    <property type="entry name" value="NAPE-PLD"/>
    <property type="match status" value="1"/>
</dbReference>
<name>A0A8H3ITT9_9LECA</name>
<reference evidence="3" key="1">
    <citation type="submission" date="2021-03" db="EMBL/GenBank/DDBJ databases">
        <authorList>
            <person name="Tagirdzhanova G."/>
        </authorList>
    </citation>
    <scope>NUCLEOTIDE SEQUENCE</scope>
</reference>
<keyword evidence="4" id="KW-1185">Reference proteome</keyword>
<accession>A0A8H3ITT9</accession>
<dbReference type="Pfam" id="PF12706">
    <property type="entry name" value="Lactamase_B_2"/>
    <property type="match status" value="2"/>
</dbReference>
<dbReference type="Gene3D" id="3.60.15.10">
    <property type="entry name" value="Ribonuclease Z/Hydroxyacylglutathione hydrolase-like"/>
    <property type="match status" value="1"/>
</dbReference>
<feature type="domain" description="Metallo-beta-lactamase" evidence="2">
    <location>
        <begin position="109"/>
        <end position="274"/>
    </location>
</feature>
<comment type="caution">
    <text evidence="3">The sequence shown here is derived from an EMBL/GenBank/DDBJ whole genome shotgun (WGS) entry which is preliminary data.</text>
</comment>
<dbReference type="InterPro" id="IPR001279">
    <property type="entry name" value="Metallo-B-lactamas"/>
</dbReference>
<feature type="binding site" evidence="1">
    <location>
        <position position="330"/>
    </location>
    <ligand>
        <name>an N-acyl-1,2-diacyl-sn-glycero-3-phosphoethanolamine</name>
        <dbReference type="ChEBI" id="CHEBI:62537"/>
    </ligand>
</feature>
<feature type="binding site" evidence="1">
    <location>
        <position position="154"/>
    </location>
    <ligand>
        <name>an N-acyl-1,2-diacyl-sn-glycero-3-phosphoethanolamine</name>
        <dbReference type="ChEBI" id="CHEBI:62537"/>
    </ligand>
</feature>
<dbReference type="SUPFAM" id="SSF56281">
    <property type="entry name" value="Metallo-hydrolase/oxidoreductase"/>
    <property type="match status" value="1"/>
</dbReference>
<evidence type="ECO:0000259" key="2">
    <source>
        <dbReference type="Pfam" id="PF12706"/>
    </source>
</evidence>
<organism evidence="3 4">
    <name type="scientific">Gomphillus americanus</name>
    <dbReference type="NCBI Taxonomy" id="1940652"/>
    <lineage>
        <taxon>Eukaryota</taxon>
        <taxon>Fungi</taxon>
        <taxon>Dikarya</taxon>
        <taxon>Ascomycota</taxon>
        <taxon>Pezizomycotina</taxon>
        <taxon>Lecanoromycetes</taxon>
        <taxon>OSLEUM clade</taxon>
        <taxon>Ostropomycetidae</taxon>
        <taxon>Ostropales</taxon>
        <taxon>Graphidaceae</taxon>
        <taxon>Gomphilloideae</taxon>
        <taxon>Gomphillus</taxon>
    </lineage>
</organism>
<protein>
    <recommendedName>
        <fullName evidence="2">Metallo-beta-lactamase domain-containing protein</fullName>
    </recommendedName>
</protein>
<dbReference type="GO" id="GO:0008270">
    <property type="term" value="F:zinc ion binding"/>
    <property type="evidence" value="ECO:0007669"/>
    <property type="project" value="InterPro"/>
</dbReference>
<feature type="domain" description="Metallo-beta-lactamase" evidence="2">
    <location>
        <begin position="293"/>
        <end position="353"/>
    </location>
</feature>
<gene>
    <name evidence="3" type="ORF">GOMPHAMPRED_004075</name>
</gene>
<dbReference type="GO" id="GO:0070292">
    <property type="term" value="P:N-acylphosphatidylethanolamine metabolic process"/>
    <property type="evidence" value="ECO:0007669"/>
    <property type="project" value="TreeGrafter"/>
</dbReference>
<evidence type="ECO:0000313" key="4">
    <source>
        <dbReference type="Proteomes" id="UP000664169"/>
    </source>
</evidence>
<evidence type="ECO:0000313" key="3">
    <source>
        <dbReference type="EMBL" id="CAF9926214.1"/>
    </source>
</evidence>
<dbReference type="GO" id="GO:0070291">
    <property type="term" value="P:N-acylethanolamine metabolic process"/>
    <property type="evidence" value="ECO:0007669"/>
    <property type="project" value="TreeGrafter"/>
</dbReference>
<dbReference type="PANTHER" id="PTHR15032">
    <property type="entry name" value="N-ACYL-PHOSPHATIDYLETHANOLAMINE-HYDROLYZING PHOSPHOLIPASE D"/>
    <property type="match status" value="1"/>
</dbReference>
<dbReference type="EMBL" id="CAJPDQ010000025">
    <property type="protein sequence ID" value="CAF9926214.1"/>
    <property type="molecule type" value="Genomic_DNA"/>
</dbReference>
<dbReference type="PANTHER" id="PTHR15032:SF4">
    <property type="entry name" value="N-ACYL-PHOSPHATIDYLETHANOLAMINE-HYDROLYZING PHOSPHOLIPASE D"/>
    <property type="match status" value="1"/>
</dbReference>
<dbReference type="Proteomes" id="UP000664169">
    <property type="component" value="Unassembled WGS sequence"/>
</dbReference>
<proteinExistence type="predicted"/>
<dbReference type="InterPro" id="IPR036866">
    <property type="entry name" value="RibonucZ/Hydroxyglut_hydro"/>
</dbReference>